<dbReference type="RefSeq" id="WP_218632604.1">
    <property type="nucleotide sequence ID" value="NZ_JAHVAH010000001.1"/>
</dbReference>
<dbReference type="Proteomes" id="UP000698028">
    <property type="component" value="Unassembled WGS sequence"/>
</dbReference>
<proteinExistence type="predicted"/>
<comment type="caution">
    <text evidence="1">The sequence shown here is derived from an EMBL/GenBank/DDBJ whole genome shotgun (WGS) entry which is preliminary data.</text>
</comment>
<reference evidence="1 2" key="1">
    <citation type="submission" date="2021-07" db="EMBL/GenBank/DDBJ databases">
        <title>The draft genome sequence of Sphingomicrobium sp. B8.</title>
        <authorList>
            <person name="Mu L."/>
        </authorList>
    </citation>
    <scope>NUCLEOTIDE SEQUENCE [LARGE SCALE GENOMIC DNA]</scope>
    <source>
        <strain evidence="1 2">B8</strain>
    </source>
</reference>
<keyword evidence="2" id="KW-1185">Reference proteome</keyword>
<organism evidence="1 2">
    <name type="scientific">Sphingomicrobium clamense</name>
    <dbReference type="NCBI Taxonomy" id="2851013"/>
    <lineage>
        <taxon>Bacteria</taxon>
        <taxon>Pseudomonadati</taxon>
        <taxon>Pseudomonadota</taxon>
        <taxon>Alphaproteobacteria</taxon>
        <taxon>Sphingomonadales</taxon>
        <taxon>Sphingomonadaceae</taxon>
        <taxon>Sphingomicrobium</taxon>
    </lineage>
</organism>
<protein>
    <submittedName>
        <fullName evidence="1">Uncharacterized protein</fullName>
    </submittedName>
</protein>
<sequence>MKIIAGAFILLATALGLPSVVGKLDPSAPGDFINVPDETAKDFCRLTYEQIADDVYRCEPVEGQVEAVE</sequence>
<evidence type="ECO:0000313" key="1">
    <source>
        <dbReference type="EMBL" id="MBW0144633.1"/>
    </source>
</evidence>
<gene>
    <name evidence="1" type="ORF">KTQ36_04910</name>
</gene>
<name>A0ABS6V507_9SPHN</name>
<dbReference type="EMBL" id="JAHVAH010000001">
    <property type="protein sequence ID" value="MBW0144633.1"/>
    <property type="molecule type" value="Genomic_DNA"/>
</dbReference>
<accession>A0ABS6V507</accession>
<evidence type="ECO:0000313" key="2">
    <source>
        <dbReference type="Proteomes" id="UP000698028"/>
    </source>
</evidence>